<comment type="caution">
    <text evidence="3">The sequence shown here is derived from an EMBL/GenBank/DDBJ whole genome shotgun (WGS) entry which is preliminary data.</text>
</comment>
<feature type="compositionally biased region" description="Low complexity" evidence="1">
    <location>
        <begin position="68"/>
        <end position="77"/>
    </location>
</feature>
<accession>A0ABS7QAH4</accession>
<feature type="compositionally biased region" description="Low complexity" evidence="1">
    <location>
        <begin position="120"/>
        <end position="138"/>
    </location>
</feature>
<evidence type="ECO:0000259" key="2">
    <source>
        <dbReference type="Pfam" id="PF01636"/>
    </source>
</evidence>
<feature type="compositionally biased region" description="Low complexity" evidence="1">
    <location>
        <begin position="94"/>
        <end position="109"/>
    </location>
</feature>
<dbReference type="InterPro" id="IPR002575">
    <property type="entry name" value="Aminoglycoside_PTrfase"/>
</dbReference>
<dbReference type="EMBL" id="JAINZZ010000024">
    <property type="protein sequence ID" value="MBY8879841.1"/>
    <property type="molecule type" value="Genomic_DNA"/>
</dbReference>
<evidence type="ECO:0000313" key="4">
    <source>
        <dbReference type="Proteomes" id="UP000778578"/>
    </source>
</evidence>
<organism evidence="3 4">
    <name type="scientific">Actinacidiphila acidipaludis</name>
    <dbReference type="NCBI Taxonomy" id="2873382"/>
    <lineage>
        <taxon>Bacteria</taxon>
        <taxon>Bacillati</taxon>
        <taxon>Actinomycetota</taxon>
        <taxon>Actinomycetes</taxon>
        <taxon>Kitasatosporales</taxon>
        <taxon>Streptomycetaceae</taxon>
        <taxon>Actinacidiphila</taxon>
    </lineage>
</organism>
<protein>
    <submittedName>
        <fullName evidence="3">Aminoglycoside phosphotransferase family protein</fullName>
    </submittedName>
</protein>
<sequence>MGQRHSPQARKSGPGRGHTGITPWGRGYGGRLRLPGYLLIPGHYACPGATGPLSGTARLAHRPAGHRAATGTDASPAAGGGGAHVPPADPTAPTPRTGATARPGPAPRTAEPRPAPAAPPGVRAVHPQAPGAPAAQATPSVDLAARAAAGGLVRGLADIAAAAGTEHATGAGHQDEGAHTVLAERRDGTVVRVGGAVAKAHPVDSVPADLAVRLAVAGHPRLRGIVLAPHATGAEVGGRAVSVWPYGEPVDRRQAQAAPWEDAAVLLARLHAVPLTELGAPPPEMRGPAKAARAMARLGALPDSADTRTVRAAWRRLPAWARGEQPYRGQRALCHGDWHLGQLVRHPPPDGPWLLIDIDDLGAGDPAWDLARPAMWFAAGLLPGEAWARFLAAYRAAGGIAVPPDGDPWPQLDVPARALAVQTAAIALAKAARDGRALDPAETELLGVCRRIAQLE</sequence>
<reference evidence="3 4" key="1">
    <citation type="submission" date="2021-08" db="EMBL/GenBank/DDBJ databases">
        <title>WGS of actinomycetes from Thailand.</title>
        <authorList>
            <person name="Thawai C."/>
        </authorList>
    </citation>
    <scope>NUCLEOTIDE SEQUENCE [LARGE SCALE GENOMIC DNA]</scope>
    <source>
        <strain evidence="3 4">PLK6-54</strain>
    </source>
</reference>
<evidence type="ECO:0000256" key="1">
    <source>
        <dbReference type="SAM" id="MobiDB-lite"/>
    </source>
</evidence>
<dbReference type="Proteomes" id="UP000778578">
    <property type="component" value="Unassembled WGS sequence"/>
</dbReference>
<feature type="region of interest" description="Disordered" evidence="1">
    <location>
        <begin position="57"/>
        <end position="138"/>
    </location>
</feature>
<feature type="region of interest" description="Disordered" evidence="1">
    <location>
        <begin position="1"/>
        <end position="28"/>
    </location>
</feature>
<name>A0ABS7QAH4_9ACTN</name>
<dbReference type="SUPFAM" id="SSF56112">
    <property type="entry name" value="Protein kinase-like (PK-like)"/>
    <property type="match status" value="1"/>
</dbReference>
<gene>
    <name evidence="3" type="ORF">K7862_19675</name>
</gene>
<keyword evidence="4" id="KW-1185">Reference proteome</keyword>
<proteinExistence type="predicted"/>
<dbReference type="InterPro" id="IPR011009">
    <property type="entry name" value="Kinase-like_dom_sf"/>
</dbReference>
<dbReference type="Pfam" id="PF01636">
    <property type="entry name" value="APH"/>
    <property type="match status" value="1"/>
</dbReference>
<feature type="domain" description="Aminoglycoside phosphotransferase" evidence="2">
    <location>
        <begin position="201"/>
        <end position="404"/>
    </location>
</feature>
<evidence type="ECO:0000313" key="3">
    <source>
        <dbReference type="EMBL" id="MBY8879841.1"/>
    </source>
</evidence>
<dbReference type="Gene3D" id="3.90.1200.10">
    <property type="match status" value="1"/>
</dbReference>